<organism evidence="1 2">
    <name type="scientific">Campylobacter porcelli</name>
    <dbReference type="NCBI Taxonomy" id="1660073"/>
    <lineage>
        <taxon>Bacteria</taxon>
        <taxon>Pseudomonadati</taxon>
        <taxon>Campylobacterota</taxon>
        <taxon>Epsilonproteobacteria</taxon>
        <taxon>Campylobacterales</taxon>
        <taxon>Campylobacteraceae</taxon>
        <taxon>Campylobacter</taxon>
    </lineage>
</organism>
<dbReference type="GO" id="GO:0008168">
    <property type="term" value="F:methyltransferase activity"/>
    <property type="evidence" value="ECO:0007669"/>
    <property type="project" value="UniProtKB-KW"/>
</dbReference>
<proteinExistence type="predicted"/>
<dbReference type="SUPFAM" id="SSF53335">
    <property type="entry name" value="S-adenosyl-L-methionine-dependent methyltransferases"/>
    <property type="match status" value="1"/>
</dbReference>
<dbReference type="InterPro" id="IPR029063">
    <property type="entry name" value="SAM-dependent_MTases_sf"/>
</dbReference>
<keyword evidence="1" id="KW-0489">Methyltransferase</keyword>
<dbReference type="CDD" id="cd02440">
    <property type="entry name" value="AdoMet_MTases"/>
    <property type="match status" value="1"/>
</dbReference>
<dbReference type="EMBL" id="CP018789">
    <property type="protein sequence ID" value="ARR01404.1"/>
    <property type="molecule type" value="Genomic_DNA"/>
</dbReference>
<accession>A0A1X9SYP4</accession>
<sequence length="229" mass="26591">MDNSLEAYTQKYDKEGYGLQYPDGHVIRFYERILKFELHKTSGNLLDFGCGNGIHSQYFKDITGGGIEPYGVDIVPSLREVWDNNKTINPKNFHIIKPNSSIKDLFCVKMDFIFANQSLYYLTNSSFKETINEFYNMCNDGAIIFATMMSDKGYSQYQRGEIMPNGLCEVKGCPTGRIKGSSYIRYTHSIEQLKEDFRPFKPLFWGDYELMNLYNYEGSVEHYIYIGQK</sequence>
<protein>
    <submittedName>
        <fullName evidence="1">SAM-dependent methyltransferase</fullName>
    </submittedName>
</protein>
<dbReference type="RefSeq" id="WP_086298463.1">
    <property type="nucleotide sequence ID" value="NZ_CP018789.1"/>
</dbReference>
<reference evidence="2" key="1">
    <citation type="journal article" date="2017" name="Genome Biol. Evol.">
        <title>Comparative Genomic Analysis Identifies a Campylobacter Clade Deficient in Selenium Metabolism.</title>
        <authorList>
            <person name="Miller W.G."/>
            <person name="Yee E."/>
            <person name="Lopes B.S."/>
            <person name="Chapman M.H."/>
            <person name="Huynh S."/>
            <person name="Bono J.L."/>
            <person name="Parker C.T."/>
            <person name="Strachan N.J.C."/>
            <person name="Forbes K.J."/>
        </authorList>
    </citation>
    <scope>NUCLEOTIDE SEQUENCE [LARGE SCALE GENOMIC DNA]</scope>
    <source>
        <strain evidence="2">RM6137</strain>
    </source>
</reference>
<dbReference type="KEGG" id="camy:CSUIS_1627"/>
<name>A0A1X9SYP4_9BACT</name>
<dbReference type="Gene3D" id="3.40.50.150">
    <property type="entry name" value="Vaccinia Virus protein VP39"/>
    <property type="match status" value="1"/>
</dbReference>
<keyword evidence="1" id="KW-0808">Transferase</keyword>
<gene>
    <name evidence="1" type="ORF">CSUIS_1627</name>
</gene>
<dbReference type="STRING" id="1660073.CSUIS_1627"/>
<dbReference type="Pfam" id="PF13489">
    <property type="entry name" value="Methyltransf_23"/>
    <property type="match status" value="1"/>
</dbReference>
<dbReference type="Proteomes" id="UP000194260">
    <property type="component" value="Chromosome"/>
</dbReference>
<evidence type="ECO:0000313" key="2">
    <source>
        <dbReference type="Proteomes" id="UP000194260"/>
    </source>
</evidence>
<dbReference type="AlphaFoldDB" id="A0A1X9SYP4"/>
<evidence type="ECO:0000313" key="1">
    <source>
        <dbReference type="EMBL" id="ARR01404.1"/>
    </source>
</evidence>
<dbReference type="GO" id="GO:0032259">
    <property type="term" value="P:methylation"/>
    <property type="evidence" value="ECO:0007669"/>
    <property type="project" value="UniProtKB-KW"/>
</dbReference>